<evidence type="ECO:0000259" key="1">
    <source>
        <dbReference type="SMART" id="SM00903"/>
    </source>
</evidence>
<organism evidence="2">
    <name type="scientific">marine sediment metagenome</name>
    <dbReference type="NCBI Taxonomy" id="412755"/>
    <lineage>
        <taxon>unclassified sequences</taxon>
        <taxon>metagenomes</taxon>
        <taxon>ecological metagenomes</taxon>
    </lineage>
</organism>
<dbReference type="GO" id="GO:0010181">
    <property type="term" value="F:FMN binding"/>
    <property type="evidence" value="ECO:0007669"/>
    <property type="project" value="InterPro"/>
</dbReference>
<reference evidence="2" key="1">
    <citation type="journal article" date="2014" name="Front. Microbiol.">
        <title>High frequency of phylogenetically diverse reductive dehalogenase-homologous genes in deep subseafloor sedimentary metagenomes.</title>
        <authorList>
            <person name="Kawai M."/>
            <person name="Futagami T."/>
            <person name="Toyoda A."/>
            <person name="Takaki Y."/>
            <person name="Nishi S."/>
            <person name="Hori S."/>
            <person name="Arai W."/>
            <person name="Tsubouchi T."/>
            <person name="Morono Y."/>
            <person name="Uchiyama I."/>
            <person name="Ito T."/>
            <person name="Fujiyama A."/>
            <person name="Inagaki F."/>
            <person name="Takami H."/>
        </authorList>
    </citation>
    <scope>NUCLEOTIDE SEQUENCE</scope>
    <source>
        <strain evidence="2">Expedition CK06-06</strain>
    </source>
</reference>
<dbReference type="PANTHER" id="PTHR43241:SF1">
    <property type="entry name" value="FLAVIN REDUCTASE LIKE DOMAIN-CONTAINING PROTEIN"/>
    <property type="match status" value="1"/>
</dbReference>
<sequence length="192" mass="21310">MAKVITEDIGAYYHHYPRVAAIVTAQAKGRQNAMAVAWHTSLSFSPPLYAISLSPKRFTYQLIVASKEFGVNFLPFGQAGLVASVGGSKGEEIDKFRQFDIAQDKPVKTQVPILKDAYAAYECQLIDDKGYGDHRLLVGEIVAVHSLREAFAPEETLDLAEVSPVFYLGNERYVTISRETVKHLDRKVYGKG</sequence>
<dbReference type="InterPro" id="IPR053310">
    <property type="entry name" value="Flavoredoxin-like"/>
</dbReference>
<dbReference type="Gene3D" id="2.30.110.10">
    <property type="entry name" value="Electron Transport, Fmn-binding Protein, Chain A"/>
    <property type="match status" value="1"/>
</dbReference>
<dbReference type="InterPro" id="IPR002563">
    <property type="entry name" value="Flavin_Rdtase-like_dom"/>
</dbReference>
<dbReference type="EMBL" id="BART01001649">
    <property type="protein sequence ID" value="GAG72020.1"/>
    <property type="molecule type" value="Genomic_DNA"/>
</dbReference>
<dbReference type="PANTHER" id="PTHR43241">
    <property type="entry name" value="FLAVIN REDUCTASE DOMAIN PROTEIN"/>
    <property type="match status" value="1"/>
</dbReference>
<protein>
    <recommendedName>
        <fullName evidence="1">Flavin reductase like domain-containing protein</fullName>
    </recommendedName>
</protein>
<dbReference type="Pfam" id="PF01613">
    <property type="entry name" value="Flavin_Reduct"/>
    <property type="match status" value="1"/>
</dbReference>
<feature type="non-terminal residue" evidence="2">
    <location>
        <position position="192"/>
    </location>
</feature>
<evidence type="ECO:0000313" key="2">
    <source>
        <dbReference type="EMBL" id="GAG72020.1"/>
    </source>
</evidence>
<feature type="domain" description="Flavin reductase like" evidence="1">
    <location>
        <begin position="13"/>
        <end position="167"/>
    </location>
</feature>
<gene>
    <name evidence="2" type="ORF">S01H4_05621</name>
</gene>
<dbReference type="SUPFAM" id="SSF50475">
    <property type="entry name" value="FMN-binding split barrel"/>
    <property type="match status" value="1"/>
</dbReference>
<accession>X0ZQR1</accession>
<dbReference type="AlphaFoldDB" id="X0ZQR1"/>
<dbReference type="InterPro" id="IPR012349">
    <property type="entry name" value="Split_barrel_FMN-bd"/>
</dbReference>
<proteinExistence type="predicted"/>
<name>X0ZQR1_9ZZZZ</name>
<comment type="caution">
    <text evidence="2">The sequence shown here is derived from an EMBL/GenBank/DDBJ whole genome shotgun (WGS) entry which is preliminary data.</text>
</comment>
<dbReference type="SMART" id="SM00903">
    <property type="entry name" value="Flavin_Reduct"/>
    <property type="match status" value="1"/>
</dbReference>